<sequence>MNESHLSKRLASVAEFVPKNSRLADIGSDHAYLPVALMLKRQISYAVAGEVVYGPCQSARNQVARQNLTDRIIVRLADGLAAIHSDDNIDVITICGMGGALICDILENGKKEKQLTGQEKLILQPNIGEKNVRHWLQCAQYKIINEAILEENSKVYEIIVAEKTDKCTNFSEKELFFGPELLKEKNSSFKKKWQKEWQLKKGIYEQLQRATTQQKEKIEQIEQEIRLIEEVLQND</sequence>
<dbReference type="EMBL" id="AP018492">
    <property type="protein sequence ID" value="BBC61081.1"/>
    <property type="molecule type" value="Genomic_DNA"/>
</dbReference>
<keyword evidence="2" id="KW-0489">Methyltransferase</keyword>
<protein>
    <submittedName>
        <fullName evidence="2">tRNA (Adenine(22)-N(1))-methyltransferase</fullName>
        <ecNumber evidence="2">2.1.1.217</ecNumber>
    </submittedName>
</protein>
<evidence type="ECO:0000313" key="2">
    <source>
        <dbReference type="EMBL" id="BBC61081.1"/>
    </source>
</evidence>
<dbReference type="InterPro" id="IPR006901">
    <property type="entry name" value="TrmK"/>
</dbReference>
<reference evidence="2 3" key="1">
    <citation type="submission" date="2018-01" db="EMBL/GenBank/DDBJ databases">
        <title>Whole genome sequence of Melissococcus plutonius DAT561.</title>
        <authorList>
            <person name="Okumura K."/>
            <person name="Takamatsu D."/>
            <person name="Okura M."/>
        </authorList>
    </citation>
    <scope>NUCLEOTIDE SEQUENCE [LARGE SCALE GENOMIC DNA]</scope>
    <source>
        <strain evidence="2 3">DAT561</strain>
    </source>
</reference>
<gene>
    <name evidence="2" type="ORF">DAT561_0969</name>
</gene>
<keyword evidence="2" id="KW-0808">Transferase</keyword>
<evidence type="ECO:0000313" key="3">
    <source>
        <dbReference type="Proteomes" id="UP000269226"/>
    </source>
</evidence>
<keyword evidence="1" id="KW-0175">Coiled coil</keyword>
<dbReference type="PANTHER" id="PTHR38451">
    <property type="entry name" value="TRNA (ADENINE(22)-N(1))-METHYLTRANSFERASE"/>
    <property type="match status" value="1"/>
</dbReference>
<dbReference type="RefSeq" id="WP_013773870.1">
    <property type="nucleotide sequence ID" value="NZ_AP018492.1"/>
</dbReference>
<dbReference type="PANTHER" id="PTHR38451:SF1">
    <property type="entry name" value="TRNA (ADENINE(22)-N(1))-METHYLTRANSFERASE"/>
    <property type="match status" value="1"/>
</dbReference>
<dbReference type="Gene3D" id="3.40.50.150">
    <property type="entry name" value="Vaccinia Virus protein VP39"/>
    <property type="match status" value="1"/>
</dbReference>
<accession>A0A2Z5Y2R0</accession>
<dbReference type="Gene3D" id="1.10.287.1890">
    <property type="match status" value="1"/>
</dbReference>
<dbReference type="Pfam" id="PF04816">
    <property type="entry name" value="TrmK"/>
    <property type="match status" value="1"/>
</dbReference>
<dbReference type="PIRSF" id="PIRSF018637">
    <property type="entry name" value="TrmK"/>
    <property type="match status" value="1"/>
</dbReference>
<dbReference type="GO" id="GO:0032259">
    <property type="term" value="P:methylation"/>
    <property type="evidence" value="ECO:0007669"/>
    <property type="project" value="UniProtKB-KW"/>
</dbReference>
<dbReference type="OMA" id="GTDHGYI"/>
<dbReference type="AlphaFoldDB" id="A0A2Z5Y2R0"/>
<dbReference type="InterPro" id="IPR029063">
    <property type="entry name" value="SAM-dependent_MTases_sf"/>
</dbReference>
<organism evidence="2 3">
    <name type="scientific">Melissococcus plutonius</name>
    <dbReference type="NCBI Taxonomy" id="33970"/>
    <lineage>
        <taxon>Bacteria</taxon>
        <taxon>Bacillati</taxon>
        <taxon>Bacillota</taxon>
        <taxon>Bacilli</taxon>
        <taxon>Lactobacillales</taxon>
        <taxon>Enterococcaceae</taxon>
        <taxon>Melissococcus</taxon>
    </lineage>
</organism>
<dbReference type="EC" id="2.1.1.217" evidence="2"/>
<feature type="coiled-coil region" evidence="1">
    <location>
        <begin position="204"/>
        <end position="231"/>
    </location>
</feature>
<name>A0A2Z5Y2R0_9ENTE</name>
<dbReference type="Proteomes" id="UP000269226">
    <property type="component" value="Chromosome"/>
</dbReference>
<evidence type="ECO:0000256" key="1">
    <source>
        <dbReference type="SAM" id="Coils"/>
    </source>
</evidence>
<dbReference type="SUPFAM" id="SSF53335">
    <property type="entry name" value="S-adenosyl-L-methionine-dependent methyltransferases"/>
    <property type="match status" value="1"/>
</dbReference>
<proteinExistence type="predicted"/>
<dbReference type="GO" id="GO:0160105">
    <property type="term" value="F:tRNA (adenine(22)-N1)-methyltransferase activity"/>
    <property type="evidence" value="ECO:0007669"/>
    <property type="project" value="UniProtKB-EC"/>
</dbReference>
<dbReference type="GeneID" id="57043520"/>